<feature type="compositionally biased region" description="Polar residues" evidence="1">
    <location>
        <begin position="132"/>
        <end position="145"/>
    </location>
</feature>
<proteinExistence type="predicted"/>
<name>A0A9D4TVR9_CHLVU</name>
<dbReference type="EMBL" id="SIDB01000003">
    <property type="protein sequence ID" value="KAI3434940.1"/>
    <property type="molecule type" value="Genomic_DNA"/>
</dbReference>
<dbReference type="AlphaFoldDB" id="A0A9D4TVR9"/>
<reference evidence="2" key="2">
    <citation type="submission" date="2020-11" db="EMBL/GenBank/DDBJ databases">
        <authorList>
            <person name="Cecchin M."/>
            <person name="Marcolungo L."/>
            <person name="Rossato M."/>
            <person name="Girolomoni L."/>
            <person name="Cosentino E."/>
            <person name="Cuine S."/>
            <person name="Li-Beisson Y."/>
            <person name="Delledonne M."/>
            <person name="Ballottari M."/>
        </authorList>
    </citation>
    <scope>NUCLEOTIDE SEQUENCE</scope>
    <source>
        <strain evidence="2">211/11P</strain>
        <tissue evidence="2">Whole cell</tissue>
    </source>
</reference>
<dbReference type="Proteomes" id="UP001055712">
    <property type="component" value="Unassembled WGS sequence"/>
</dbReference>
<reference evidence="2" key="1">
    <citation type="journal article" date="2019" name="Plant J.">
        <title>Chlorella vulgaris genome assembly and annotation reveals the molecular basis for metabolic acclimation to high light conditions.</title>
        <authorList>
            <person name="Cecchin M."/>
            <person name="Marcolungo L."/>
            <person name="Rossato M."/>
            <person name="Girolomoni L."/>
            <person name="Cosentino E."/>
            <person name="Cuine S."/>
            <person name="Li-Beisson Y."/>
            <person name="Delledonne M."/>
            <person name="Ballottari M."/>
        </authorList>
    </citation>
    <scope>NUCLEOTIDE SEQUENCE</scope>
    <source>
        <strain evidence="2">211/11P</strain>
    </source>
</reference>
<comment type="caution">
    <text evidence="2">The sequence shown here is derived from an EMBL/GenBank/DDBJ whole genome shotgun (WGS) entry which is preliminary data.</text>
</comment>
<gene>
    <name evidence="2" type="ORF">D9Q98_002994</name>
</gene>
<sequence length="145" mass="14981">MPGLEARLAALDDNRPASIAEWVDVAENDAEAEAAEGPPGAIGVFIPSYSLALAHDPLLCASTAHPFEGQHRGFEPDPPAATAMCQQYAEGLQVLAGRKLGVLAAGSIEAAVALAAGGGTRIWPPNGLTAPDHTQQQQRAAQHFP</sequence>
<accession>A0A9D4TVR9</accession>
<organism evidence="2 3">
    <name type="scientific">Chlorella vulgaris</name>
    <name type="common">Green alga</name>
    <dbReference type="NCBI Taxonomy" id="3077"/>
    <lineage>
        <taxon>Eukaryota</taxon>
        <taxon>Viridiplantae</taxon>
        <taxon>Chlorophyta</taxon>
        <taxon>core chlorophytes</taxon>
        <taxon>Trebouxiophyceae</taxon>
        <taxon>Chlorellales</taxon>
        <taxon>Chlorellaceae</taxon>
        <taxon>Chlorella clade</taxon>
        <taxon>Chlorella</taxon>
    </lineage>
</organism>
<dbReference type="OrthoDB" id="2021164at2759"/>
<evidence type="ECO:0000313" key="3">
    <source>
        <dbReference type="Proteomes" id="UP001055712"/>
    </source>
</evidence>
<feature type="region of interest" description="Disordered" evidence="1">
    <location>
        <begin position="124"/>
        <end position="145"/>
    </location>
</feature>
<evidence type="ECO:0000256" key="1">
    <source>
        <dbReference type="SAM" id="MobiDB-lite"/>
    </source>
</evidence>
<keyword evidence="3" id="KW-1185">Reference proteome</keyword>
<protein>
    <submittedName>
        <fullName evidence="2">Uncharacterized protein</fullName>
    </submittedName>
</protein>
<evidence type="ECO:0000313" key="2">
    <source>
        <dbReference type="EMBL" id="KAI3434940.1"/>
    </source>
</evidence>